<dbReference type="EMBL" id="JAIQCV010000001">
    <property type="protein sequence ID" value="KAH1128945.1"/>
    <property type="molecule type" value="Genomic_DNA"/>
</dbReference>
<accession>A0A9D3WHG6</accession>
<evidence type="ECO:0000259" key="1">
    <source>
        <dbReference type="Pfam" id="PF00076"/>
    </source>
</evidence>
<dbReference type="InterPro" id="IPR012677">
    <property type="entry name" value="Nucleotide-bd_a/b_plait_sf"/>
</dbReference>
<proteinExistence type="predicted"/>
<dbReference type="InterPro" id="IPR035979">
    <property type="entry name" value="RBD_domain_sf"/>
</dbReference>
<sequence length="93" mass="10887">MSPLVGDVFFPRKRSRSKKSFAFVRYHFKNKVTRAMRGLNGYIVSDRKIDVNMVKYGNRTKFRRKNLTNKPMKGLQRQEIGVNVRGKVLDLVP</sequence>
<dbReference type="InterPro" id="IPR000504">
    <property type="entry name" value="RRM_dom"/>
</dbReference>
<dbReference type="AlphaFoldDB" id="A0A9D3WHG6"/>
<comment type="caution">
    <text evidence="2">The sequence shown here is derived from an EMBL/GenBank/DDBJ whole genome shotgun (WGS) entry which is preliminary data.</text>
</comment>
<dbReference type="GO" id="GO:0003723">
    <property type="term" value="F:RNA binding"/>
    <property type="evidence" value="ECO:0007669"/>
    <property type="project" value="InterPro"/>
</dbReference>
<dbReference type="OrthoDB" id="992019at2759"/>
<organism evidence="2 3">
    <name type="scientific">Gossypium stocksii</name>
    <dbReference type="NCBI Taxonomy" id="47602"/>
    <lineage>
        <taxon>Eukaryota</taxon>
        <taxon>Viridiplantae</taxon>
        <taxon>Streptophyta</taxon>
        <taxon>Embryophyta</taxon>
        <taxon>Tracheophyta</taxon>
        <taxon>Spermatophyta</taxon>
        <taxon>Magnoliopsida</taxon>
        <taxon>eudicotyledons</taxon>
        <taxon>Gunneridae</taxon>
        <taxon>Pentapetalae</taxon>
        <taxon>rosids</taxon>
        <taxon>malvids</taxon>
        <taxon>Malvales</taxon>
        <taxon>Malvaceae</taxon>
        <taxon>Malvoideae</taxon>
        <taxon>Gossypium</taxon>
    </lineage>
</organism>
<evidence type="ECO:0000313" key="3">
    <source>
        <dbReference type="Proteomes" id="UP000828251"/>
    </source>
</evidence>
<keyword evidence="3" id="KW-1185">Reference proteome</keyword>
<evidence type="ECO:0000313" key="2">
    <source>
        <dbReference type="EMBL" id="KAH1128945.1"/>
    </source>
</evidence>
<protein>
    <recommendedName>
        <fullName evidence="1">RRM domain-containing protein</fullName>
    </recommendedName>
</protein>
<reference evidence="2 3" key="1">
    <citation type="journal article" date="2021" name="Plant Biotechnol. J.">
        <title>Multi-omics assisted identification of the key and species-specific regulatory components of drought-tolerant mechanisms in Gossypium stocksii.</title>
        <authorList>
            <person name="Yu D."/>
            <person name="Ke L."/>
            <person name="Zhang D."/>
            <person name="Wu Y."/>
            <person name="Sun Y."/>
            <person name="Mei J."/>
            <person name="Sun J."/>
            <person name="Sun Y."/>
        </authorList>
    </citation>
    <scope>NUCLEOTIDE SEQUENCE [LARGE SCALE GENOMIC DNA]</scope>
    <source>
        <strain evidence="3">cv. E1</strain>
        <tissue evidence="2">Leaf</tissue>
    </source>
</reference>
<dbReference type="Pfam" id="PF00076">
    <property type="entry name" value="RRM_1"/>
    <property type="match status" value="1"/>
</dbReference>
<dbReference type="SUPFAM" id="SSF54928">
    <property type="entry name" value="RNA-binding domain, RBD"/>
    <property type="match status" value="1"/>
</dbReference>
<gene>
    <name evidence="2" type="ORF">J1N35_000323</name>
</gene>
<dbReference type="Proteomes" id="UP000828251">
    <property type="component" value="Unassembled WGS sequence"/>
</dbReference>
<feature type="domain" description="RRM" evidence="1">
    <location>
        <begin position="8"/>
        <end position="49"/>
    </location>
</feature>
<dbReference type="Gene3D" id="3.30.70.330">
    <property type="match status" value="1"/>
</dbReference>
<name>A0A9D3WHG6_9ROSI</name>